<evidence type="ECO:0000256" key="1">
    <source>
        <dbReference type="PROSITE-ProRule" id="PRU00339"/>
    </source>
</evidence>
<proteinExistence type="predicted"/>
<dbReference type="SMART" id="SM00028">
    <property type="entry name" value="TPR"/>
    <property type="match status" value="2"/>
</dbReference>
<dbReference type="Proteomes" id="UP000432350">
    <property type="component" value="Unassembled WGS sequence"/>
</dbReference>
<protein>
    <submittedName>
        <fullName evidence="2">Uncharacterized protein</fullName>
    </submittedName>
</protein>
<dbReference type="Gene3D" id="1.25.40.10">
    <property type="entry name" value="Tetratricopeptide repeat domain"/>
    <property type="match status" value="1"/>
</dbReference>
<keyword evidence="1" id="KW-0802">TPR repeat</keyword>
<evidence type="ECO:0000313" key="3">
    <source>
        <dbReference type="Proteomes" id="UP000432350"/>
    </source>
</evidence>
<feature type="repeat" description="TPR" evidence="1">
    <location>
        <begin position="356"/>
        <end position="389"/>
    </location>
</feature>
<gene>
    <name evidence="2" type="ORF">SPHINGO8BC_70217</name>
</gene>
<sequence>MSKSDLMNKILKPYTIVPSSLYVERSADRQVENIINEMGRPGYVLVSRQMGKTNLLLNARRKYASFNDKFVYVDLSNLFNDELSCFRNIIDTAIEINYDVFSSKEMEVDEFRTRYSHLPPHKQHERELRILLNGIQGKLIIVLDEIDALTKTEYSDRIFAQIRSIYFGRTNYPEFERLTYLLSGVVEPSDLIKDPKISPFNIGEKIYLNDFSKEEFFDFVRKAELENLDKDVLDRVFYWTSGNPRLTWDLFAIIEGNILECRSKEDVDTIVQQMYLTSYDKPPIDNIREIVKNNKHLQDALIEIEYGKGQIVTDQIKQDLYLAGIVNYDMGSVVIKNRIIQHSLSKKWLESLYDRSEDYLSIGIDYYHKNIYKLAIENLTKSLDQNPKKDENFVRYYLGLSHYYSNSLDLAKSELLQVNFDRKEFGKLYSSTNLYLGYISQIIGALEEAKEYYDRVLKFELKNEYYISALVNLAKVYFELAQEEEGEKILLNYLSSTIESYALEDDPDKFFNTKFIASELMAKVQSEVYNRDSQLESLEELVEKVSVRNKPIVLMSLYELTKSNEYLDQALKEILDQKLKIQKKSKLIEIKLDHDKVRSLEMYLFLERKYEDFEILIDYESKTIDDYSKEKILEKLAGFFQESDVSDEEIYSFAEYFYLYHPPVSLQIKRNLLGLLAGLGITTKIDSKRYLLELVNFLEENIKVEISIEILNLFILGINQFIAQNKLIDASELIDKIYRIKRNLSPQLQEVYLLIDYLELILLKKKSRFTDARTKASEILRLAEIDYSSKLANPILSHNLPQIMQECNATLSASNFLFKMPSTHKTSNKVGRNDIVTVRYLNSGKQVTGKFKRVEIDYNNGKCILVDN</sequence>
<evidence type="ECO:0000313" key="2">
    <source>
        <dbReference type="EMBL" id="VXD06927.1"/>
    </source>
</evidence>
<dbReference type="InterPro" id="IPR011990">
    <property type="entry name" value="TPR-like_helical_dom_sf"/>
</dbReference>
<name>A0A654DLX7_SPHMU</name>
<dbReference type="InterPro" id="IPR019734">
    <property type="entry name" value="TPR_rpt"/>
</dbReference>
<organism evidence="2 3">
    <name type="scientific">Sphingobacterium multivorum</name>
    <dbReference type="NCBI Taxonomy" id="28454"/>
    <lineage>
        <taxon>Bacteria</taxon>
        <taxon>Pseudomonadati</taxon>
        <taxon>Bacteroidota</taxon>
        <taxon>Sphingobacteriia</taxon>
        <taxon>Sphingobacteriales</taxon>
        <taxon>Sphingobacteriaceae</taxon>
        <taxon>Sphingobacterium</taxon>
    </lineage>
</organism>
<dbReference type="PROSITE" id="PS50005">
    <property type="entry name" value="TPR"/>
    <property type="match status" value="1"/>
</dbReference>
<dbReference type="InterPro" id="IPR027417">
    <property type="entry name" value="P-loop_NTPase"/>
</dbReference>
<dbReference type="SUPFAM" id="SSF52540">
    <property type="entry name" value="P-loop containing nucleoside triphosphate hydrolases"/>
    <property type="match status" value="1"/>
</dbReference>
<dbReference type="Pfam" id="PF14516">
    <property type="entry name" value="AAA_35"/>
    <property type="match status" value="1"/>
</dbReference>
<dbReference type="AlphaFoldDB" id="A0A654DLX7"/>
<reference evidence="2 3" key="1">
    <citation type="submission" date="2019-10" db="EMBL/GenBank/DDBJ databases">
        <authorList>
            <person name="Karimi E."/>
        </authorList>
    </citation>
    <scope>NUCLEOTIDE SEQUENCE [LARGE SCALE GENOMIC DNA]</scope>
    <source>
        <strain evidence="2">Sphingobacterium sp. 8BC</strain>
    </source>
</reference>
<dbReference type="SUPFAM" id="SSF48452">
    <property type="entry name" value="TPR-like"/>
    <property type="match status" value="1"/>
</dbReference>
<dbReference type="EMBL" id="CABWMV010000026">
    <property type="protein sequence ID" value="VXD06927.1"/>
    <property type="molecule type" value="Genomic_DNA"/>
</dbReference>
<accession>A0A654DLX7</accession>